<accession>A0A8S5M6W9</accession>
<evidence type="ECO:0000313" key="1">
    <source>
        <dbReference type="EMBL" id="DAD77847.1"/>
    </source>
</evidence>
<name>A0A8S5M6W9_9CAUD</name>
<proteinExistence type="predicted"/>
<organism evidence="1">
    <name type="scientific">Siphoviridae sp. ct73V17</name>
    <dbReference type="NCBI Taxonomy" id="2826302"/>
    <lineage>
        <taxon>Viruses</taxon>
        <taxon>Duplodnaviria</taxon>
        <taxon>Heunggongvirae</taxon>
        <taxon>Uroviricota</taxon>
        <taxon>Caudoviricetes</taxon>
    </lineage>
</organism>
<reference evidence="1" key="1">
    <citation type="journal article" date="2021" name="Proc. Natl. Acad. Sci. U.S.A.">
        <title>A Catalog of Tens of Thousands of Viruses from Human Metagenomes Reveals Hidden Associations with Chronic Diseases.</title>
        <authorList>
            <person name="Tisza M.J."/>
            <person name="Buck C.B."/>
        </authorList>
    </citation>
    <scope>NUCLEOTIDE SEQUENCE</scope>
    <source>
        <strain evidence="1">Ct73V17</strain>
    </source>
</reference>
<sequence length="196" mass="23318">MKLPYFFIYAKDKKKEQVNLKNKSAMNRIAEKIPDSKIIFSESINKFDYRMLMDLNFGFNISDNNSIIQLYDYYNKRLHTFKEKNKGIKNQDMYKYKNMREKIIEESGEDIKYIVNTLVAYLYTVRKTSAKKGLWDCFGDVMIDNIQNNLDPKSRICIVCGRRFIPKNMALHTLTCSEKCSLQLKNQRKKEKRNSE</sequence>
<protein>
    <submittedName>
        <fullName evidence="1">ECL1/2/3 zinc binding protein</fullName>
    </submittedName>
</protein>
<dbReference type="EMBL" id="BK014835">
    <property type="protein sequence ID" value="DAD77847.1"/>
    <property type="molecule type" value="Genomic_DNA"/>
</dbReference>